<dbReference type="PANTHER" id="PTHR11575:SF24">
    <property type="entry name" value="5'-NUCLEOTIDASE"/>
    <property type="match status" value="1"/>
</dbReference>
<evidence type="ECO:0000313" key="11">
    <source>
        <dbReference type="EMBL" id="EDO42016.1"/>
    </source>
</evidence>
<evidence type="ECO:0000256" key="5">
    <source>
        <dbReference type="ARBA" id="ARBA00022729"/>
    </source>
</evidence>
<dbReference type="GO" id="GO:0016020">
    <property type="term" value="C:membrane"/>
    <property type="evidence" value="ECO:0007669"/>
    <property type="project" value="UniProtKB-ARBA"/>
</dbReference>
<keyword evidence="4" id="KW-0479">Metal-binding</keyword>
<feature type="domain" description="5'-Nucleotidase C-terminal" evidence="10">
    <location>
        <begin position="346"/>
        <end position="519"/>
    </location>
</feature>
<evidence type="ECO:0000256" key="6">
    <source>
        <dbReference type="ARBA" id="ARBA00022741"/>
    </source>
</evidence>
<dbReference type="InParanoid" id="A7S2K3"/>
<evidence type="ECO:0000313" key="12">
    <source>
        <dbReference type="Proteomes" id="UP000001593"/>
    </source>
</evidence>
<dbReference type="Proteomes" id="UP000001593">
    <property type="component" value="Unassembled WGS sequence"/>
</dbReference>
<dbReference type="PhylomeDB" id="A7S2K3"/>
<dbReference type="SUPFAM" id="SSF55816">
    <property type="entry name" value="5'-nucleotidase (syn. UDP-sugar hydrolase), C-terminal domain"/>
    <property type="match status" value="1"/>
</dbReference>
<keyword evidence="7 8" id="KW-0378">Hydrolase</keyword>
<dbReference type="FunFam" id="3.90.780.10:FF:000001">
    <property type="entry name" value="NT5E isoform 3"/>
    <property type="match status" value="1"/>
</dbReference>
<dbReference type="EMBL" id="DS469569">
    <property type="protein sequence ID" value="EDO42016.1"/>
    <property type="molecule type" value="Genomic_DNA"/>
</dbReference>
<dbReference type="InterPro" id="IPR004843">
    <property type="entry name" value="Calcineurin-like_PHP"/>
</dbReference>
<gene>
    <name evidence="11" type="ORF">NEMVEDRAFT_v1g184899</name>
</gene>
<comment type="catalytic activity">
    <reaction evidence="1">
        <text>a ribonucleoside 5'-phosphate + H2O = a ribonucleoside + phosphate</text>
        <dbReference type="Rhea" id="RHEA:12484"/>
        <dbReference type="ChEBI" id="CHEBI:15377"/>
        <dbReference type="ChEBI" id="CHEBI:18254"/>
        <dbReference type="ChEBI" id="CHEBI:43474"/>
        <dbReference type="ChEBI" id="CHEBI:58043"/>
        <dbReference type="EC" id="3.1.3.5"/>
    </reaction>
</comment>
<dbReference type="Gene3D" id="3.90.780.10">
    <property type="entry name" value="5'-Nucleotidase, C-terminal domain"/>
    <property type="match status" value="1"/>
</dbReference>
<dbReference type="STRING" id="45351.A7S2K3"/>
<dbReference type="KEGG" id="nve:5513868"/>
<evidence type="ECO:0000256" key="3">
    <source>
        <dbReference type="ARBA" id="ARBA00012643"/>
    </source>
</evidence>
<keyword evidence="12" id="KW-1185">Reference proteome</keyword>
<dbReference type="GO" id="GO:0000166">
    <property type="term" value="F:nucleotide binding"/>
    <property type="evidence" value="ECO:0007669"/>
    <property type="project" value="UniProtKB-KW"/>
</dbReference>
<dbReference type="Gene3D" id="3.60.21.10">
    <property type="match status" value="1"/>
</dbReference>
<reference evidence="11 12" key="1">
    <citation type="journal article" date="2007" name="Science">
        <title>Sea anemone genome reveals ancestral eumetazoan gene repertoire and genomic organization.</title>
        <authorList>
            <person name="Putnam N.H."/>
            <person name="Srivastava M."/>
            <person name="Hellsten U."/>
            <person name="Dirks B."/>
            <person name="Chapman J."/>
            <person name="Salamov A."/>
            <person name="Terry A."/>
            <person name="Shapiro H."/>
            <person name="Lindquist E."/>
            <person name="Kapitonov V.V."/>
            <person name="Jurka J."/>
            <person name="Genikhovich G."/>
            <person name="Grigoriev I.V."/>
            <person name="Lucas S.M."/>
            <person name="Steele R.E."/>
            <person name="Finnerty J.R."/>
            <person name="Technau U."/>
            <person name="Martindale M.Q."/>
            <person name="Rokhsar D.S."/>
        </authorList>
    </citation>
    <scope>NUCLEOTIDE SEQUENCE [LARGE SCALE GENOMIC DNA]</scope>
    <source>
        <strain evidence="12">CH2 X CH6</strain>
    </source>
</reference>
<protein>
    <recommendedName>
        <fullName evidence="3">5'-nucleotidase</fullName>
        <ecNumber evidence="3">3.1.3.5</ecNumber>
    </recommendedName>
</protein>
<dbReference type="Pfam" id="PF00149">
    <property type="entry name" value="Metallophos"/>
    <property type="match status" value="1"/>
</dbReference>
<dbReference type="CDD" id="cd07409">
    <property type="entry name" value="MPP_CD73_N"/>
    <property type="match status" value="1"/>
</dbReference>
<keyword evidence="5" id="KW-0732">Signal</keyword>
<dbReference type="Pfam" id="PF02872">
    <property type="entry name" value="5_nucleotid_C"/>
    <property type="match status" value="1"/>
</dbReference>
<dbReference type="InterPro" id="IPR008334">
    <property type="entry name" value="5'-Nucleotdase_C"/>
</dbReference>
<dbReference type="FunFam" id="3.60.21.10:FF:000020">
    <property type="entry name" value="NT5E isoform 4"/>
    <property type="match status" value="1"/>
</dbReference>
<evidence type="ECO:0000256" key="2">
    <source>
        <dbReference type="ARBA" id="ARBA00006654"/>
    </source>
</evidence>
<dbReference type="PROSITE" id="PS00785">
    <property type="entry name" value="5_NUCLEOTIDASE_1"/>
    <property type="match status" value="1"/>
</dbReference>
<name>A7S2K3_NEMVE</name>
<dbReference type="InterPro" id="IPR029052">
    <property type="entry name" value="Metallo-depent_PP-like"/>
</dbReference>
<evidence type="ECO:0000256" key="7">
    <source>
        <dbReference type="ARBA" id="ARBA00022801"/>
    </source>
</evidence>
<sequence>MYTAILTVAEIASFLGYFVAATGFKLTVLHTNDFHSRFEETNPYGTVCKAQDLAKDGCYGGVARRATEIKRIRAKENNVILLSAGDVFTGTLWYKEYRGNATWSVMNEMGYDAMTLGNHDFDDGPAITARFLRNIKCPVVVSNVNCTLEPALMDNGRPLILQSTILTVGGKRIGLAGYVTHDTPRISSPGPGQLVKFAPEVAAVQSAVDDLKRQGVNKIIVLGHAEMEVDKAVARMVDGVDLLVGGHTHTFLYSGDKPPAQDVPEGPYPLVVTSEATPGKKVPIVHAYKFGKYLGRLDVEFDDKGDLTSWTGNPVLLDRSVAKDSALEQQVQRMKGRVDKLASIKIGRSLVQLNGDRDVCWRGECNLGNVITDAMVMTYANKTATSMQWTGASVGLQTAGNIFKSIELTPEGYVTYGELFDAMPYSNTFDVLNMKGSDLRGVLEQSVRTWPSYTFLQVSGLKVSYDMSREPMTRVIKVKVRCAQCLVPVYHDLNDTGIYKVITNSWIAGGGSGFSVFKRRLHLEKGDELEADVVSKYIEWKSPIFTGEEGRVSFVTVESAARALETNHVTLLTLSLVLSFILHC</sequence>
<dbReference type="PANTHER" id="PTHR11575">
    <property type="entry name" value="5'-NUCLEOTIDASE-RELATED"/>
    <property type="match status" value="1"/>
</dbReference>
<evidence type="ECO:0000256" key="8">
    <source>
        <dbReference type="RuleBase" id="RU362119"/>
    </source>
</evidence>
<dbReference type="SUPFAM" id="SSF56300">
    <property type="entry name" value="Metallo-dependent phosphatases"/>
    <property type="match status" value="1"/>
</dbReference>
<dbReference type="InterPro" id="IPR006179">
    <property type="entry name" value="5_nucleotidase/apyrase"/>
</dbReference>
<dbReference type="GO" id="GO:0008253">
    <property type="term" value="F:5'-nucleotidase activity"/>
    <property type="evidence" value="ECO:0007669"/>
    <property type="project" value="UniProtKB-EC"/>
</dbReference>
<dbReference type="GO" id="GO:0009166">
    <property type="term" value="P:nucleotide catabolic process"/>
    <property type="evidence" value="ECO:0007669"/>
    <property type="project" value="InterPro"/>
</dbReference>
<keyword evidence="6 8" id="KW-0547">Nucleotide-binding</keyword>
<dbReference type="eggNOG" id="KOG4419">
    <property type="taxonomic scope" value="Eukaryota"/>
</dbReference>
<feature type="domain" description="Calcineurin-like phosphoesterase" evidence="9">
    <location>
        <begin position="27"/>
        <end position="250"/>
    </location>
</feature>
<evidence type="ECO:0000259" key="9">
    <source>
        <dbReference type="Pfam" id="PF00149"/>
    </source>
</evidence>
<evidence type="ECO:0000256" key="4">
    <source>
        <dbReference type="ARBA" id="ARBA00022723"/>
    </source>
</evidence>
<dbReference type="AlphaFoldDB" id="A7S2K3"/>
<comment type="similarity">
    <text evidence="2 8">Belongs to the 5'-nucleotidase family.</text>
</comment>
<dbReference type="InterPro" id="IPR036907">
    <property type="entry name" value="5'-Nucleotdase_C_sf"/>
</dbReference>
<dbReference type="OrthoDB" id="7722975at2759"/>
<evidence type="ECO:0000256" key="1">
    <source>
        <dbReference type="ARBA" id="ARBA00000815"/>
    </source>
</evidence>
<accession>A7S2K3</accession>
<dbReference type="HOGENOM" id="CLU_005854_7_1_1"/>
<dbReference type="InterPro" id="IPR006146">
    <property type="entry name" value="5'-Nucleotdase_CS"/>
</dbReference>
<dbReference type="GO" id="GO:0046872">
    <property type="term" value="F:metal ion binding"/>
    <property type="evidence" value="ECO:0007669"/>
    <property type="project" value="UniProtKB-KW"/>
</dbReference>
<dbReference type="PRINTS" id="PR01607">
    <property type="entry name" value="APYRASEFAMLY"/>
</dbReference>
<dbReference type="EC" id="3.1.3.5" evidence="3"/>
<proteinExistence type="inferred from homology"/>
<dbReference type="OMA" id="NYDCDSP"/>
<organism evidence="11 12">
    <name type="scientific">Nematostella vectensis</name>
    <name type="common">Starlet sea anemone</name>
    <dbReference type="NCBI Taxonomy" id="45351"/>
    <lineage>
        <taxon>Eukaryota</taxon>
        <taxon>Metazoa</taxon>
        <taxon>Cnidaria</taxon>
        <taxon>Anthozoa</taxon>
        <taxon>Hexacorallia</taxon>
        <taxon>Actiniaria</taxon>
        <taxon>Edwardsiidae</taxon>
        <taxon>Nematostella</taxon>
    </lineage>
</organism>
<evidence type="ECO:0000259" key="10">
    <source>
        <dbReference type="Pfam" id="PF02872"/>
    </source>
</evidence>